<feature type="region of interest" description="Disordered" evidence="8">
    <location>
        <begin position="11"/>
        <end position="76"/>
    </location>
</feature>
<dbReference type="SUPFAM" id="SSF53474">
    <property type="entry name" value="alpha/beta-Hydrolases"/>
    <property type="match status" value="1"/>
</dbReference>
<sequence length="348" mass="36351">MLAVLVLLAGACGGDDDAGPSTTEAPSPSAGDDEETTTTTAPADGPAVPSAGCEADAPTGEVTEERREVPGLTDDEGAPRWYLLTAPEGDEPLPVVVDFHGLSEGAQVHSMMTQMGGYGLEQGFVTVFPNGTGAPVMWDVGSGADSPDLPYVDALLDDVGAARCIDTSRVYATGLSNGAMMTSLLACFRADSFAAFAPVAGLETYDGCEPSDPEAIWAVHGTEDPILYFNGGVGDLSIVTEGEQAETTEPIPEADLDGDGYPAAAREWADLLGCDEPTDEELTDELIERTWSCPDGSELTFLIVVGGGHTWPGSEFSEQIVDIVGPTTTDIDANEAMWEVFQRHQLPG</sequence>
<keyword evidence="3" id="KW-0858">Xylan degradation</keyword>
<evidence type="ECO:0000256" key="4">
    <source>
        <dbReference type="ARBA" id="ARBA00022729"/>
    </source>
</evidence>
<dbReference type="GO" id="GO:0045493">
    <property type="term" value="P:xylan catabolic process"/>
    <property type="evidence" value="ECO:0007669"/>
    <property type="project" value="UniProtKB-KW"/>
</dbReference>
<dbReference type="GO" id="GO:0030600">
    <property type="term" value="F:feruloyl esterase activity"/>
    <property type="evidence" value="ECO:0007669"/>
    <property type="project" value="InterPro"/>
</dbReference>
<evidence type="ECO:0000256" key="2">
    <source>
        <dbReference type="ARBA" id="ARBA00022525"/>
    </source>
</evidence>
<dbReference type="Proteomes" id="UP001216390">
    <property type="component" value="Chromosome"/>
</dbReference>
<comment type="subcellular location">
    <subcellularLocation>
        <location evidence="1">Secreted</location>
    </subcellularLocation>
</comment>
<evidence type="ECO:0000313" key="10">
    <source>
        <dbReference type="Proteomes" id="UP001216390"/>
    </source>
</evidence>
<dbReference type="InterPro" id="IPR029058">
    <property type="entry name" value="AB_hydrolase_fold"/>
</dbReference>
<dbReference type="RefSeq" id="WP_272735476.1">
    <property type="nucleotide sequence ID" value="NZ_CP116942.1"/>
</dbReference>
<keyword evidence="5" id="KW-0378">Hydrolase</keyword>
<dbReference type="KEGG" id="ima:PO878_15725"/>
<dbReference type="PANTHER" id="PTHR38050:SF2">
    <property type="entry name" value="FERULOYL ESTERASE C-RELATED"/>
    <property type="match status" value="1"/>
</dbReference>
<keyword evidence="7" id="KW-0624">Polysaccharide degradation</keyword>
<gene>
    <name evidence="9" type="ORF">PO878_15725</name>
</gene>
<evidence type="ECO:0000256" key="1">
    <source>
        <dbReference type="ARBA" id="ARBA00004613"/>
    </source>
</evidence>
<dbReference type="EMBL" id="CP116942">
    <property type="protein sequence ID" value="WCO65950.1"/>
    <property type="molecule type" value="Genomic_DNA"/>
</dbReference>
<evidence type="ECO:0000256" key="7">
    <source>
        <dbReference type="ARBA" id="ARBA00023326"/>
    </source>
</evidence>
<protein>
    <submittedName>
        <fullName evidence="9">PHB depolymerase family esterase</fullName>
    </submittedName>
</protein>
<keyword evidence="6" id="KW-0119">Carbohydrate metabolism</keyword>
<dbReference type="PANTHER" id="PTHR38050">
    <property type="match status" value="1"/>
</dbReference>
<dbReference type="Gene3D" id="3.40.50.1820">
    <property type="entry name" value="alpha/beta hydrolase"/>
    <property type="match status" value="1"/>
</dbReference>
<dbReference type="AlphaFoldDB" id="A0AAF0BUN6"/>
<evidence type="ECO:0000256" key="8">
    <source>
        <dbReference type="SAM" id="MobiDB-lite"/>
    </source>
</evidence>
<name>A0AAF0BUN6_9ACTN</name>
<proteinExistence type="predicted"/>
<keyword evidence="10" id="KW-1185">Reference proteome</keyword>
<reference evidence="9" key="1">
    <citation type="submission" date="2023-01" db="EMBL/GenBank/DDBJ databases">
        <title>The diversity of Class Acidimicrobiia in South China Sea sediment environments and the proposal of Iamia marina sp. nov., a novel species of the genus Iamia.</title>
        <authorList>
            <person name="He Y."/>
            <person name="Tian X."/>
        </authorList>
    </citation>
    <scope>NUCLEOTIDE SEQUENCE</scope>
    <source>
        <strain evidence="9">DSM 19957</strain>
    </source>
</reference>
<evidence type="ECO:0000256" key="5">
    <source>
        <dbReference type="ARBA" id="ARBA00022801"/>
    </source>
</evidence>
<evidence type="ECO:0000256" key="6">
    <source>
        <dbReference type="ARBA" id="ARBA00023277"/>
    </source>
</evidence>
<keyword evidence="4" id="KW-0732">Signal</keyword>
<feature type="compositionally biased region" description="Low complexity" evidence="8">
    <location>
        <begin position="37"/>
        <end position="47"/>
    </location>
</feature>
<accession>A0AAF0BUN6</accession>
<dbReference type="InterPro" id="IPR043595">
    <property type="entry name" value="FaeB/C/D"/>
</dbReference>
<evidence type="ECO:0000313" key="9">
    <source>
        <dbReference type="EMBL" id="WCO65950.1"/>
    </source>
</evidence>
<keyword evidence="2" id="KW-0964">Secreted</keyword>
<evidence type="ECO:0000256" key="3">
    <source>
        <dbReference type="ARBA" id="ARBA00022651"/>
    </source>
</evidence>
<dbReference type="GO" id="GO:0005576">
    <property type="term" value="C:extracellular region"/>
    <property type="evidence" value="ECO:0007669"/>
    <property type="project" value="UniProtKB-SubCell"/>
</dbReference>
<organism evidence="9 10">
    <name type="scientific">Iamia majanohamensis</name>
    <dbReference type="NCBI Taxonomy" id="467976"/>
    <lineage>
        <taxon>Bacteria</taxon>
        <taxon>Bacillati</taxon>
        <taxon>Actinomycetota</taxon>
        <taxon>Acidimicrobiia</taxon>
        <taxon>Acidimicrobiales</taxon>
        <taxon>Iamiaceae</taxon>
        <taxon>Iamia</taxon>
    </lineage>
</organism>